<dbReference type="InterPro" id="IPR036390">
    <property type="entry name" value="WH_DNA-bd_sf"/>
</dbReference>
<sequence>MDRLKQLQTFVAVANRGTLAAAAAAEGVVPAVIGRRLDALEARLGVRLFQRTTRRLSLTAEGGAFLEDVQRVLGELEAIEGAASAGGGRIDGHLRVTAPAGFGRKHVAPWVPGFVQAHPGLSFALDLTDRIVDLVHDGYDCGIRIGDLPDSSLVSFRLAENRRLVVAAPDYLARRGTPATPDDLRHHDCLGLSGPGGVRPWLFAGGRGGTRAVKVPSVLDCSDASAITDWARAGHGLAWRSLWEVEDDLGTGALVAVLTEFAAPANGIYAVVPQRKHLPARVRAWVDWLRQSYASDGRLLAA</sequence>
<evidence type="ECO:0000313" key="6">
    <source>
        <dbReference type="Proteomes" id="UP000675920"/>
    </source>
</evidence>
<dbReference type="InterPro" id="IPR000847">
    <property type="entry name" value="LysR_HTH_N"/>
</dbReference>
<reference evidence="7" key="2">
    <citation type="journal article" date="2008" name="Microbiology">
        <title>Structure and function of the LysR-type transcriptional regulator (LTTR) family proteins.</title>
        <authorList>
            <person name="Maddocks S.E."/>
            <person name="Oyston P.C.F."/>
        </authorList>
    </citation>
    <scope>NUCLEOTIDE SEQUENCE</scope>
</reference>
<dbReference type="Proteomes" id="UP000675920">
    <property type="component" value="Unplaced"/>
</dbReference>
<accession>A0A8B6X3I9</accession>
<reference evidence="7" key="3">
    <citation type="submission" date="2025-08" db="UniProtKB">
        <authorList>
            <consortium name="RefSeq"/>
        </authorList>
    </citation>
    <scope>IDENTIFICATION</scope>
</reference>
<evidence type="ECO:0000256" key="2">
    <source>
        <dbReference type="ARBA" id="ARBA00023015"/>
    </source>
</evidence>
<dbReference type="Pfam" id="PF03466">
    <property type="entry name" value="LysR_substrate"/>
    <property type="match status" value="1"/>
</dbReference>
<dbReference type="SUPFAM" id="SSF46785">
    <property type="entry name" value="Winged helix' DNA-binding domain"/>
    <property type="match status" value="1"/>
</dbReference>
<dbReference type="PANTHER" id="PTHR30537">
    <property type="entry name" value="HTH-TYPE TRANSCRIPTIONAL REGULATOR"/>
    <property type="match status" value="1"/>
</dbReference>
<keyword evidence="3" id="KW-0238">DNA-binding</keyword>
<dbReference type="Pfam" id="PF00126">
    <property type="entry name" value="HTH_1"/>
    <property type="match status" value="1"/>
</dbReference>
<name>A0A8B6X3I9_9BURK</name>
<dbReference type="PANTHER" id="PTHR30537:SF5">
    <property type="entry name" value="HTH-TYPE TRANSCRIPTIONAL ACTIVATOR TTDR-RELATED"/>
    <property type="match status" value="1"/>
</dbReference>
<dbReference type="CDD" id="cd08422">
    <property type="entry name" value="PBP2_CrgA_like"/>
    <property type="match status" value="1"/>
</dbReference>
<evidence type="ECO:0000256" key="3">
    <source>
        <dbReference type="ARBA" id="ARBA00023125"/>
    </source>
</evidence>
<dbReference type="PROSITE" id="PS50931">
    <property type="entry name" value="HTH_LYSR"/>
    <property type="match status" value="1"/>
</dbReference>
<dbReference type="FunFam" id="3.40.190.290:FF:000001">
    <property type="entry name" value="Transcriptional regulator, LysR family"/>
    <property type="match status" value="1"/>
</dbReference>
<dbReference type="AlphaFoldDB" id="A0A8B6X3I9"/>
<evidence type="ECO:0000259" key="5">
    <source>
        <dbReference type="PROSITE" id="PS50931"/>
    </source>
</evidence>
<dbReference type="SUPFAM" id="SSF53850">
    <property type="entry name" value="Periplasmic binding protein-like II"/>
    <property type="match status" value="1"/>
</dbReference>
<dbReference type="FunFam" id="1.10.10.10:FF:000001">
    <property type="entry name" value="LysR family transcriptional regulator"/>
    <property type="match status" value="1"/>
</dbReference>
<protein>
    <submittedName>
        <fullName evidence="7">LysR family transcriptional regulator</fullName>
    </submittedName>
</protein>
<dbReference type="InterPro" id="IPR036388">
    <property type="entry name" value="WH-like_DNA-bd_sf"/>
</dbReference>
<dbReference type="GO" id="GO:0003677">
    <property type="term" value="F:DNA binding"/>
    <property type="evidence" value="ECO:0007669"/>
    <property type="project" value="UniProtKB-KW"/>
</dbReference>
<evidence type="ECO:0000256" key="4">
    <source>
        <dbReference type="ARBA" id="ARBA00023163"/>
    </source>
</evidence>
<comment type="similarity">
    <text evidence="1">Belongs to the LysR transcriptional regulatory family.</text>
</comment>
<dbReference type="RefSeq" id="WP_028311344.1">
    <property type="nucleotide sequence ID" value="NZ_AXWS01000008.1"/>
</dbReference>
<dbReference type="InterPro" id="IPR005119">
    <property type="entry name" value="LysR_subst-bd"/>
</dbReference>
<reference evidence="7" key="1">
    <citation type="journal article" date="1993" name="Annu. Rev. Microbiol.">
        <title>Molecular biology of the LysR family of transcriptional regulators.</title>
        <authorList>
            <person name="Schell M.A."/>
        </authorList>
    </citation>
    <scope>NUCLEOTIDE SEQUENCE</scope>
</reference>
<keyword evidence="6" id="KW-1185">Reference proteome</keyword>
<organism evidence="6 7">
    <name type="scientific">Derxia gummosa DSM 723</name>
    <dbReference type="NCBI Taxonomy" id="1121388"/>
    <lineage>
        <taxon>Bacteria</taxon>
        <taxon>Pseudomonadati</taxon>
        <taxon>Pseudomonadota</taxon>
        <taxon>Betaproteobacteria</taxon>
        <taxon>Burkholderiales</taxon>
        <taxon>Alcaligenaceae</taxon>
        <taxon>Derxia</taxon>
    </lineage>
</organism>
<evidence type="ECO:0000256" key="1">
    <source>
        <dbReference type="ARBA" id="ARBA00009437"/>
    </source>
</evidence>
<feature type="domain" description="HTH lysR-type" evidence="5">
    <location>
        <begin position="1"/>
        <end position="59"/>
    </location>
</feature>
<dbReference type="GO" id="GO:0003700">
    <property type="term" value="F:DNA-binding transcription factor activity"/>
    <property type="evidence" value="ECO:0007669"/>
    <property type="project" value="InterPro"/>
</dbReference>
<dbReference type="Gene3D" id="3.40.190.290">
    <property type="match status" value="1"/>
</dbReference>
<proteinExistence type="inferred from homology"/>
<dbReference type="InterPro" id="IPR058163">
    <property type="entry name" value="LysR-type_TF_proteobact-type"/>
</dbReference>
<dbReference type="OrthoDB" id="8954631at2"/>
<keyword evidence="2" id="KW-0805">Transcription regulation</keyword>
<dbReference type="Gene3D" id="1.10.10.10">
    <property type="entry name" value="Winged helix-like DNA-binding domain superfamily/Winged helix DNA-binding domain"/>
    <property type="match status" value="1"/>
</dbReference>
<keyword evidence="4" id="KW-0804">Transcription</keyword>
<evidence type="ECO:0000313" key="7">
    <source>
        <dbReference type="RefSeq" id="WP_028311344.1"/>
    </source>
</evidence>